<feature type="region of interest" description="Disordered" evidence="1">
    <location>
        <begin position="233"/>
        <end position="281"/>
    </location>
</feature>
<proteinExistence type="predicted"/>
<gene>
    <name evidence="2" type="ORF">JKP88DRAFT_315703</name>
</gene>
<dbReference type="Proteomes" id="UP000664859">
    <property type="component" value="Unassembled WGS sequence"/>
</dbReference>
<protein>
    <submittedName>
        <fullName evidence="2">Uncharacterized protein</fullName>
    </submittedName>
</protein>
<accession>A0A835YYH9</accession>
<evidence type="ECO:0000256" key="1">
    <source>
        <dbReference type="SAM" id="MobiDB-lite"/>
    </source>
</evidence>
<evidence type="ECO:0000313" key="2">
    <source>
        <dbReference type="EMBL" id="KAG5184112.1"/>
    </source>
</evidence>
<sequence length="281" mass="30593">MPMAYFSDIAASSIKPASVVHLDNGFGSMVKLTMGESKEALRFQAPIMRLAWDANISEKFGPPSSVLPLCLDPEDGFAAWLQDLRTYIKGLCVENSLAWYGKVLSEAQVDEYLGEIIRIAKDSKYSDLFVPKIPLLKDEVNETVHMNIKTFTADKVKYQGDPAELLTKNAKCVAEISIPYIFFGKGTKSITIKCEVLSAVVIPTAQQDEFQFDMSAQPILQQIAAAVDKRKADDMADVLPPPAAEPSGDTSADDGAGTHGNPVQSPKRARLGYDIGSDDDV</sequence>
<name>A0A835YYH9_9STRA</name>
<comment type="caution">
    <text evidence="2">The sequence shown here is derived from an EMBL/GenBank/DDBJ whole genome shotgun (WGS) entry which is preliminary data.</text>
</comment>
<dbReference type="AlphaFoldDB" id="A0A835YYH9"/>
<evidence type="ECO:0000313" key="3">
    <source>
        <dbReference type="Proteomes" id="UP000664859"/>
    </source>
</evidence>
<organism evidence="2 3">
    <name type="scientific">Tribonema minus</name>
    <dbReference type="NCBI Taxonomy" id="303371"/>
    <lineage>
        <taxon>Eukaryota</taxon>
        <taxon>Sar</taxon>
        <taxon>Stramenopiles</taxon>
        <taxon>Ochrophyta</taxon>
        <taxon>PX clade</taxon>
        <taxon>Xanthophyceae</taxon>
        <taxon>Tribonematales</taxon>
        <taxon>Tribonemataceae</taxon>
        <taxon>Tribonema</taxon>
    </lineage>
</organism>
<dbReference type="EMBL" id="JAFCMP010000179">
    <property type="protein sequence ID" value="KAG5184112.1"/>
    <property type="molecule type" value="Genomic_DNA"/>
</dbReference>
<keyword evidence="3" id="KW-1185">Reference proteome</keyword>
<reference evidence="2" key="1">
    <citation type="submission" date="2021-02" db="EMBL/GenBank/DDBJ databases">
        <title>First Annotated Genome of the Yellow-green Alga Tribonema minus.</title>
        <authorList>
            <person name="Mahan K.M."/>
        </authorList>
    </citation>
    <scope>NUCLEOTIDE SEQUENCE</scope>
    <source>
        <strain evidence="2">UTEX B ZZ1240</strain>
    </source>
</reference>